<dbReference type="Gene3D" id="4.10.410.10">
    <property type="entry name" value="Pancreatic trypsin inhibitor Kunitz domain"/>
    <property type="match status" value="1"/>
</dbReference>
<dbReference type="PANTHER" id="PTHR10083">
    <property type="entry name" value="KUNITZ-TYPE PROTEASE INHIBITOR-RELATED"/>
    <property type="match status" value="1"/>
</dbReference>
<evidence type="ECO:0000313" key="4">
    <source>
        <dbReference type="EMBL" id="GFR78097.1"/>
    </source>
</evidence>
<keyword evidence="1" id="KW-1015">Disulfide bond</keyword>
<evidence type="ECO:0000313" key="5">
    <source>
        <dbReference type="Proteomes" id="UP000762676"/>
    </source>
</evidence>
<sequence>MKVYITITATLLLTAILGGHGSSQDNGNDCLGGGCYLPPERGLFRCLASISRYFYNSTAQECQFFVYGGCQGTENNFETLDECQSACNNC</sequence>
<dbReference type="AlphaFoldDB" id="A0AAV4FXA6"/>
<dbReference type="Pfam" id="PF00014">
    <property type="entry name" value="Kunitz_BPTI"/>
    <property type="match status" value="1"/>
</dbReference>
<dbReference type="InterPro" id="IPR036880">
    <property type="entry name" value="Kunitz_BPTI_sf"/>
</dbReference>
<name>A0AAV4FXA6_9GAST</name>
<evidence type="ECO:0000259" key="3">
    <source>
        <dbReference type="PROSITE" id="PS50279"/>
    </source>
</evidence>
<feature type="domain" description="BPTI/Kunitz inhibitor" evidence="3">
    <location>
        <begin position="35"/>
        <end position="87"/>
    </location>
</feature>
<dbReference type="SMART" id="SM00131">
    <property type="entry name" value="KU"/>
    <property type="match status" value="1"/>
</dbReference>
<dbReference type="GO" id="GO:0004867">
    <property type="term" value="F:serine-type endopeptidase inhibitor activity"/>
    <property type="evidence" value="ECO:0007669"/>
    <property type="project" value="UniProtKB-KW"/>
</dbReference>
<accession>A0AAV4FXA6</accession>
<dbReference type="PANTHER" id="PTHR10083:SF374">
    <property type="entry name" value="BPTI_KUNITZ INHIBITOR DOMAIN-CONTAINING PROTEIN"/>
    <property type="match status" value="1"/>
</dbReference>
<keyword evidence="4" id="KW-0722">Serine protease inhibitor</keyword>
<dbReference type="Proteomes" id="UP000762676">
    <property type="component" value="Unassembled WGS sequence"/>
</dbReference>
<dbReference type="CDD" id="cd00109">
    <property type="entry name" value="Kunitz-type"/>
    <property type="match status" value="1"/>
</dbReference>
<dbReference type="PRINTS" id="PR00759">
    <property type="entry name" value="BASICPTASE"/>
</dbReference>
<keyword evidence="5" id="KW-1185">Reference proteome</keyword>
<keyword evidence="4" id="KW-0646">Protease inhibitor</keyword>
<keyword evidence="2" id="KW-0732">Signal</keyword>
<evidence type="ECO:0000256" key="2">
    <source>
        <dbReference type="SAM" id="SignalP"/>
    </source>
</evidence>
<dbReference type="EMBL" id="BMAT01001008">
    <property type="protein sequence ID" value="GFR78097.1"/>
    <property type="molecule type" value="Genomic_DNA"/>
</dbReference>
<dbReference type="InterPro" id="IPR050098">
    <property type="entry name" value="TFPI/VKTCI-like"/>
</dbReference>
<comment type="caution">
    <text evidence="4">The sequence shown here is derived from an EMBL/GenBank/DDBJ whole genome shotgun (WGS) entry which is preliminary data.</text>
</comment>
<organism evidence="4 5">
    <name type="scientific">Elysia marginata</name>
    <dbReference type="NCBI Taxonomy" id="1093978"/>
    <lineage>
        <taxon>Eukaryota</taxon>
        <taxon>Metazoa</taxon>
        <taxon>Spiralia</taxon>
        <taxon>Lophotrochozoa</taxon>
        <taxon>Mollusca</taxon>
        <taxon>Gastropoda</taxon>
        <taxon>Heterobranchia</taxon>
        <taxon>Euthyneura</taxon>
        <taxon>Panpulmonata</taxon>
        <taxon>Sacoglossa</taxon>
        <taxon>Placobranchoidea</taxon>
        <taxon>Plakobranchidae</taxon>
        <taxon>Elysia</taxon>
    </lineage>
</organism>
<dbReference type="InterPro" id="IPR002223">
    <property type="entry name" value="Kunitz_BPTI"/>
</dbReference>
<dbReference type="GO" id="GO:0005615">
    <property type="term" value="C:extracellular space"/>
    <property type="evidence" value="ECO:0007669"/>
    <property type="project" value="TreeGrafter"/>
</dbReference>
<feature type="chain" id="PRO_5043910008" evidence="2">
    <location>
        <begin position="22"/>
        <end position="90"/>
    </location>
</feature>
<proteinExistence type="predicted"/>
<dbReference type="InterPro" id="IPR020901">
    <property type="entry name" value="Prtase_inh_Kunz-CS"/>
</dbReference>
<gene>
    <name evidence="4" type="ORF">ElyMa_000525200</name>
</gene>
<feature type="signal peptide" evidence="2">
    <location>
        <begin position="1"/>
        <end position="21"/>
    </location>
</feature>
<protein>
    <submittedName>
        <fullName evidence="4">Kunitz-type serine protease inhibitor 1</fullName>
    </submittedName>
</protein>
<dbReference type="PROSITE" id="PS50279">
    <property type="entry name" value="BPTI_KUNITZ_2"/>
    <property type="match status" value="1"/>
</dbReference>
<dbReference type="PROSITE" id="PS00280">
    <property type="entry name" value="BPTI_KUNITZ_1"/>
    <property type="match status" value="1"/>
</dbReference>
<evidence type="ECO:0000256" key="1">
    <source>
        <dbReference type="ARBA" id="ARBA00023157"/>
    </source>
</evidence>
<dbReference type="SUPFAM" id="SSF57362">
    <property type="entry name" value="BPTI-like"/>
    <property type="match status" value="1"/>
</dbReference>
<reference evidence="4 5" key="1">
    <citation type="journal article" date="2021" name="Elife">
        <title>Chloroplast acquisition without the gene transfer in kleptoplastic sea slugs, Plakobranchus ocellatus.</title>
        <authorList>
            <person name="Maeda T."/>
            <person name="Takahashi S."/>
            <person name="Yoshida T."/>
            <person name="Shimamura S."/>
            <person name="Takaki Y."/>
            <person name="Nagai Y."/>
            <person name="Toyoda A."/>
            <person name="Suzuki Y."/>
            <person name="Arimoto A."/>
            <person name="Ishii H."/>
            <person name="Satoh N."/>
            <person name="Nishiyama T."/>
            <person name="Hasebe M."/>
            <person name="Maruyama T."/>
            <person name="Minagawa J."/>
            <person name="Obokata J."/>
            <person name="Shigenobu S."/>
        </authorList>
    </citation>
    <scope>NUCLEOTIDE SEQUENCE [LARGE SCALE GENOMIC DNA]</scope>
</reference>